<organism evidence="5 6">
    <name type="scientific">Desulfovibrio gilichinskyi</name>
    <dbReference type="NCBI Taxonomy" id="1519643"/>
    <lineage>
        <taxon>Bacteria</taxon>
        <taxon>Pseudomonadati</taxon>
        <taxon>Thermodesulfobacteriota</taxon>
        <taxon>Desulfovibrionia</taxon>
        <taxon>Desulfovibrionales</taxon>
        <taxon>Desulfovibrionaceae</taxon>
        <taxon>Desulfovibrio</taxon>
    </lineage>
</organism>
<dbReference type="PANTHER" id="PTHR40661">
    <property type="match status" value="1"/>
</dbReference>
<dbReference type="GO" id="GO:0003677">
    <property type="term" value="F:DNA binding"/>
    <property type="evidence" value="ECO:0007669"/>
    <property type="project" value="UniProtKB-KW"/>
</dbReference>
<evidence type="ECO:0000256" key="2">
    <source>
        <dbReference type="ARBA" id="ARBA00023125"/>
    </source>
</evidence>
<dbReference type="InterPro" id="IPR039418">
    <property type="entry name" value="LexA-like"/>
</dbReference>
<dbReference type="Proteomes" id="UP000192906">
    <property type="component" value="Unassembled WGS sequence"/>
</dbReference>
<dbReference type="EMBL" id="FWZU01000003">
    <property type="protein sequence ID" value="SMF15667.1"/>
    <property type="molecule type" value="Genomic_DNA"/>
</dbReference>
<dbReference type="CDD" id="cd06529">
    <property type="entry name" value="S24_LexA-like"/>
    <property type="match status" value="1"/>
</dbReference>
<keyword evidence="3" id="KW-0804">Transcription</keyword>
<dbReference type="RefSeq" id="WP_085101613.1">
    <property type="nucleotide sequence ID" value="NZ_FWZU01000003.1"/>
</dbReference>
<keyword evidence="6" id="KW-1185">Reference proteome</keyword>
<dbReference type="InterPro" id="IPR036286">
    <property type="entry name" value="LexA/Signal_pep-like_sf"/>
</dbReference>
<proteinExistence type="predicted"/>
<dbReference type="AlphaFoldDB" id="A0A1X7DHK9"/>
<feature type="domain" description="Peptidase S24/S26A/S26B/S26C" evidence="4">
    <location>
        <begin position="88"/>
        <end position="192"/>
    </location>
</feature>
<evidence type="ECO:0000256" key="1">
    <source>
        <dbReference type="ARBA" id="ARBA00023015"/>
    </source>
</evidence>
<dbReference type="STRING" id="1519643.SAMN06295933_1919"/>
<keyword evidence="1" id="KW-0805">Transcription regulation</keyword>
<gene>
    <name evidence="5" type="ORF">SAMN06295933_1919</name>
</gene>
<evidence type="ECO:0000259" key="4">
    <source>
        <dbReference type="Pfam" id="PF00717"/>
    </source>
</evidence>
<dbReference type="InterPro" id="IPR015927">
    <property type="entry name" value="Peptidase_S24_S26A/B/C"/>
</dbReference>
<evidence type="ECO:0000313" key="6">
    <source>
        <dbReference type="Proteomes" id="UP000192906"/>
    </source>
</evidence>
<reference evidence="6" key="1">
    <citation type="submission" date="2017-04" db="EMBL/GenBank/DDBJ databases">
        <authorList>
            <person name="Varghese N."/>
            <person name="Submissions S."/>
        </authorList>
    </citation>
    <scope>NUCLEOTIDE SEQUENCE [LARGE SCALE GENOMIC DNA]</scope>
    <source>
        <strain evidence="6">K3S</strain>
    </source>
</reference>
<dbReference type="OrthoDB" id="5363392at2"/>
<evidence type="ECO:0000313" key="5">
    <source>
        <dbReference type="EMBL" id="SMF15667.1"/>
    </source>
</evidence>
<dbReference type="SUPFAM" id="SSF51306">
    <property type="entry name" value="LexA/Signal peptidase"/>
    <property type="match status" value="1"/>
</dbReference>
<dbReference type="PANTHER" id="PTHR40661:SF3">
    <property type="entry name" value="FELS-1 PROPHAGE TRANSCRIPTIONAL REGULATOR"/>
    <property type="match status" value="1"/>
</dbReference>
<dbReference type="Pfam" id="PF00717">
    <property type="entry name" value="Peptidase_S24"/>
    <property type="match status" value="1"/>
</dbReference>
<evidence type="ECO:0000256" key="3">
    <source>
        <dbReference type="ARBA" id="ARBA00023163"/>
    </source>
</evidence>
<name>A0A1X7DHK9_9BACT</name>
<protein>
    <submittedName>
        <fullName evidence="5">Phage repressor protein C, contains Cro/C1-type HTH and peptisase s24 domains</fullName>
    </submittedName>
</protein>
<sequence>MSFYFDLVEGMKNMIGQDKTFANPTQMAKACGVAPNQIIRYLKHERGKHIQVIAKVLDKIGAKIIFPAIGTDNEMGSFHHVPKVIARPSDGGGSLQADDTVENTYAFRLDWLTKKGNPDCMKLMAVTGESMAPRIEDGDHILVDESQKDLYEGRIYVVRIDQEIVVKRIAKEPGKILLMSDNPEAQPKKIEIDLKDPSLSWEPIGRVLYVSKDLR</sequence>
<dbReference type="Gene3D" id="2.10.109.10">
    <property type="entry name" value="Umud Fragment, subunit A"/>
    <property type="match status" value="1"/>
</dbReference>
<keyword evidence="2" id="KW-0238">DNA-binding</keyword>
<accession>A0A1X7DHK9</accession>